<dbReference type="GO" id="GO:0008483">
    <property type="term" value="F:transaminase activity"/>
    <property type="evidence" value="ECO:0007669"/>
    <property type="project" value="UniProtKB-KW"/>
</dbReference>
<keyword evidence="2" id="KW-0808">Transferase</keyword>
<dbReference type="Proteomes" id="UP000281332">
    <property type="component" value="Unassembled WGS sequence"/>
</dbReference>
<gene>
    <name evidence="2" type="ORF">BBB56_19395</name>
</gene>
<evidence type="ECO:0000313" key="3">
    <source>
        <dbReference type="Proteomes" id="UP000281332"/>
    </source>
</evidence>
<feature type="domain" description="Aminotransferase class I/classII large" evidence="1">
    <location>
        <begin position="21"/>
        <end position="60"/>
    </location>
</feature>
<dbReference type="InterPro" id="IPR004839">
    <property type="entry name" value="Aminotransferase_I/II_large"/>
</dbReference>
<dbReference type="InterPro" id="IPR015424">
    <property type="entry name" value="PyrdxlP-dep_Trfase"/>
</dbReference>
<dbReference type="InterPro" id="IPR015421">
    <property type="entry name" value="PyrdxlP-dep_Trfase_major"/>
</dbReference>
<dbReference type="Pfam" id="PF00155">
    <property type="entry name" value="Aminotran_1_2"/>
    <property type="match status" value="1"/>
</dbReference>
<evidence type="ECO:0000313" key="2">
    <source>
        <dbReference type="EMBL" id="RPD96060.1"/>
    </source>
</evidence>
<name>A0A3N4NV63_9GAMM</name>
<keyword evidence="3" id="KW-1185">Reference proteome</keyword>
<accession>A0A3N4NV63</accession>
<dbReference type="EMBL" id="RMVG01000019">
    <property type="protein sequence ID" value="RPD96060.1"/>
    <property type="molecule type" value="Genomic_DNA"/>
</dbReference>
<dbReference type="GO" id="GO:0030170">
    <property type="term" value="F:pyridoxal phosphate binding"/>
    <property type="evidence" value="ECO:0007669"/>
    <property type="project" value="InterPro"/>
</dbReference>
<keyword evidence="2" id="KW-0032">Aminotransferase</keyword>
<dbReference type="AlphaFoldDB" id="A0A3N4NV63"/>
<organism evidence="2 3">
    <name type="scientific">Candidatus Pantoea deserta</name>
    <dbReference type="NCBI Taxonomy" id="1869313"/>
    <lineage>
        <taxon>Bacteria</taxon>
        <taxon>Pseudomonadati</taxon>
        <taxon>Pseudomonadota</taxon>
        <taxon>Gammaproteobacteria</taxon>
        <taxon>Enterobacterales</taxon>
        <taxon>Erwiniaceae</taxon>
        <taxon>Pantoea</taxon>
    </lineage>
</organism>
<proteinExistence type="predicted"/>
<dbReference type="SUPFAM" id="SSF53383">
    <property type="entry name" value="PLP-dependent transferases"/>
    <property type="match status" value="1"/>
</dbReference>
<sequence length="114" mass="12937">MLPRNQGRVLAQPLQLSASARRCDRQAREQQLARPACKLMLLCRPHNPSGKAWTRARLEQPAYCANALRLRASAMRATGTGFWSLLLCICPGVKLSKLITRFSPRPRKALTRWR</sequence>
<protein>
    <submittedName>
        <fullName evidence="2">Aminotransferase class I/II-fold pyridoxal phosphate-dependent enzyme</fullName>
    </submittedName>
</protein>
<comment type="caution">
    <text evidence="2">The sequence shown here is derived from an EMBL/GenBank/DDBJ whole genome shotgun (WGS) entry which is preliminary data.</text>
</comment>
<dbReference type="Gene3D" id="3.40.640.10">
    <property type="entry name" value="Type I PLP-dependent aspartate aminotransferase-like (Major domain)"/>
    <property type="match status" value="1"/>
</dbReference>
<evidence type="ECO:0000259" key="1">
    <source>
        <dbReference type="Pfam" id="PF00155"/>
    </source>
</evidence>
<reference evidence="2 3" key="1">
    <citation type="submission" date="2018-11" db="EMBL/GenBank/DDBJ databases">
        <title>Whole genome sequencing of Pantoea sp. RIT388.</title>
        <authorList>
            <person name="Gan H.M."/>
            <person name="Hudson A.O."/>
        </authorList>
    </citation>
    <scope>NUCLEOTIDE SEQUENCE [LARGE SCALE GENOMIC DNA]</scope>
    <source>
        <strain evidence="2 3">RIT388</strain>
    </source>
</reference>